<keyword evidence="3" id="KW-1003">Cell membrane</keyword>
<evidence type="ECO:0000256" key="7">
    <source>
        <dbReference type="SAM" id="Phobius"/>
    </source>
</evidence>
<dbReference type="PROSITE" id="PS50850">
    <property type="entry name" value="MFS"/>
    <property type="match status" value="1"/>
</dbReference>
<proteinExistence type="predicted"/>
<keyword evidence="2" id="KW-0813">Transport</keyword>
<dbReference type="AlphaFoldDB" id="A0A3A4B436"/>
<feature type="transmembrane region" description="Helical" evidence="7">
    <location>
        <begin position="189"/>
        <end position="206"/>
    </location>
</feature>
<evidence type="ECO:0000256" key="5">
    <source>
        <dbReference type="ARBA" id="ARBA00022989"/>
    </source>
</evidence>
<reference evidence="9 10" key="1">
    <citation type="submission" date="2018-09" db="EMBL/GenBank/DDBJ databases">
        <title>YIM 75507 draft genome.</title>
        <authorList>
            <person name="Tang S."/>
            <person name="Feng Y."/>
        </authorList>
    </citation>
    <scope>NUCLEOTIDE SEQUENCE [LARGE SCALE GENOMIC DNA]</scope>
    <source>
        <strain evidence="9 10">YIM 75507</strain>
    </source>
</reference>
<dbReference type="Gene3D" id="1.20.1250.20">
    <property type="entry name" value="MFS general substrate transporter like domains"/>
    <property type="match status" value="1"/>
</dbReference>
<dbReference type="SUPFAM" id="SSF103473">
    <property type="entry name" value="MFS general substrate transporter"/>
    <property type="match status" value="1"/>
</dbReference>
<comment type="subcellular location">
    <subcellularLocation>
        <location evidence="1">Cell membrane</location>
        <topology evidence="1">Multi-pass membrane protein</topology>
    </subcellularLocation>
</comment>
<dbReference type="GO" id="GO:0022857">
    <property type="term" value="F:transmembrane transporter activity"/>
    <property type="evidence" value="ECO:0007669"/>
    <property type="project" value="InterPro"/>
</dbReference>
<dbReference type="InterPro" id="IPR011701">
    <property type="entry name" value="MFS"/>
</dbReference>
<feature type="transmembrane region" description="Helical" evidence="7">
    <location>
        <begin position="218"/>
        <end position="239"/>
    </location>
</feature>
<evidence type="ECO:0000259" key="8">
    <source>
        <dbReference type="PROSITE" id="PS50850"/>
    </source>
</evidence>
<feature type="domain" description="Major facilitator superfamily (MFS) profile" evidence="8">
    <location>
        <begin position="189"/>
        <end position="370"/>
    </location>
</feature>
<feature type="transmembrane region" description="Helical" evidence="7">
    <location>
        <begin position="124"/>
        <end position="144"/>
    </location>
</feature>
<accession>A0A3A4B436</accession>
<evidence type="ECO:0000256" key="1">
    <source>
        <dbReference type="ARBA" id="ARBA00004651"/>
    </source>
</evidence>
<evidence type="ECO:0000313" key="9">
    <source>
        <dbReference type="EMBL" id="RJL33077.1"/>
    </source>
</evidence>
<sequence>MVLGALSRAGSVAPAFLLLLALRRFGPGTTTSLLLVAVGAGTVAAGWAAGLLADRAGPRRTVMLACGGTALLSAAAAACPWPAAFVALAAAASFTGGCVRPAVMTWLMEAVEPERRMSAAGWAYWAHNVAAAVAPAASGLLLAAGTAVPLVVQAVAALGCLALARAVPVPSGVRPGRAGSAVPDGRTRGLAPFLLAAFLVAVVYLQKQGALPLALTGAGWDSAAIGALLAVNGVVVVAVQPLAGRLVPRVGTTAAFVAAALLVGAGFAAHGLPGGFAVQAAAVVVWSLGEVLQAPTAVAHLAKIAPAGRAGAAQGAYSSTWNLGLVLGAPAGQALLAAAPAHLWTACLACGVTAAALHLRTARSASPDPP</sequence>
<keyword evidence="6 7" id="KW-0472">Membrane</keyword>
<dbReference type="InterPro" id="IPR036259">
    <property type="entry name" value="MFS_trans_sf"/>
</dbReference>
<dbReference type="EMBL" id="QZEY01000003">
    <property type="protein sequence ID" value="RJL33077.1"/>
    <property type="molecule type" value="Genomic_DNA"/>
</dbReference>
<gene>
    <name evidence="9" type="ORF">D5H75_09455</name>
</gene>
<feature type="transmembrane region" description="Helical" evidence="7">
    <location>
        <begin position="84"/>
        <end position="103"/>
    </location>
</feature>
<dbReference type="InterPro" id="IPR050171">
    <property type="entry name" value="MFS_Transporters"/>
</dbReference>
<dbReference type="PANTHER" id="PTHR23517:SF2">
    <property type="entry name" value="MULTIDRUG RESISTANCE PROTEIN MDTH"/>
    <property type="match status" value="1"/>
</dbReference>
<protein>
    <submittedName>
        <fullName evidence="9">MFS transporter</fullName>
    </submittedName>
</protein>
<keyword evidence="4 7" id="KW-0812">Transmembrane</keyword>
<dbReference type="Pfam" id="PF07690">
    <property type="entry name" value="MFS_1"/>
    <property type="match status" value="1"/>
</dbReference>
<dbReference type="GO" id="GO:0005886">
    <property type="term" value="C:plasma membrane"/>
    <property type="evidence" value="ECO:0007669"/>
    <property type="project" value="UniProtKB-SubCell"/>
</dbReference>
<dbReference type="InterPro" id="IPR020846">
    <property type="entry name" value="MFS_dom"/>
</dbReference>
<evidence type="ECO:0000313" key="10">
    <source>
        <dbReference type="Proteomes" id="UP000265768"/>
    </source>
</evidence>
<dbReference type="Proteomes" id="UP000265768">
    <property type="component" value="Unassembled WGS sequence"/>
</dbReference>
<name>A0A3A4B436_9ACTN</name>
<dbReference type="PANTHER" id="PTHR23517">
    <property type="entry name" value="RESISTANCE PROTEIN MDTM, PUTATIVE-RELATED-RELATED"/>
    <property type="match status" value="1"/>
</dbReference>
<comment type="caution">
    <text evidence="9">The sequence shown here is derived from an EMBL/GenBank/DDBJ whole genome shotgun (WGS) entry which is preliminary data.</text>
</comment>
<keyword evidence="10" id="KW-1185">Reference proteome</keyword>
<keyword evidence="5 7" id="KW-1133">Transmembrane helix</keyword>
<evidence type="ECO:0000256" key="6">
    <source>
        <dbReference type="ARBA" id="ARBA00023136"/>
    </source>
</evidence>
<organism evidence="9 10">
    <name type="scientific">Bailinhaonella thermotolerans</name>
    <dbReference type="NCBI Taxonomy" id="1070861"/>
    <lineage>
        <taxon>Bacteria</taxon>
        <taxon>Bacillati</taxon>
        <taxon>Actinomycetota</taxon>
        <taxon>Actinomycetes</taxon>
        <taxon>Streptosporangiales</taxon>
        <taxon>Streptosporangiaceae</taxon>
        <taxon>Bailinhaonella</taxon>
    </lineage>
</organism>
<evidence type="ECO:0000256" key="3">
    <source>
        <dbReference type="ARBA" id="ARBA00022475"/>
    </source>
</evidence>
<evidence type="ECO:0000256" key="4">
    <source>
        <dbReference type="ARBA" id="ARBA00022692"/>
    </source>
</evidence>
<evidence type="ECO:0000256" key="2">
    <source>
        <dbReference type="ARBA" id="ARBA00022448"/>
    </source>
</evidence>
<feature type="transmembrane region" description="Helical" evidence="7">
    <location>
        <begin position="246"/>
        <end position="269"/>
    </location>
</feature>
<feature type="transmembrane region" description="Helical" evidence="7">
    <location>
        <begin position="150"/>
        <end position="168"/>
    </location>
</feature>
<feature type="transmembrane region" description="Helical" evidence="7">
    <location>
        <begin position="33"/>
        <end position="53"/>
    </location>
</feature>